<dbReference type="Proteomes" id="UP000484164">
    <property type="component" value="Unassembled WGS sequence"/>
</dbReference>
<dbReference type="AlphaFoldDB" id="A0A6L3ZD61"/>
<sequence>MWSKRLADIRPGTVISYVLLLVLVGYVRVLYGPHFELPFSFMGVEYVLDSQWKWALPPAAGFAAMFANWIFAEVLQILKRYSYFGFLWGLMLIGIGNIYVVLLATLGLLWFVTIVRLQGSKRIYADYLDIGLMTGVLTLFDLRLLALLAVSWFLFVAYGKLRSRALFIGVWGVVTIHVLTATVYFSLGKFSDYLSYFEWTGFAFDWPAQWMWPSLVAMLFFWILSLGNYITALSRANVVKRQSLSALLILQIAVLALDISGIWSDTALICFLPIGSLVFIANDLQYRTKRWWKEGVFWMFIAAFGAIFFF</sequence>
<reference evidence="2 3" key="1">
    <citation type="submission" date="2019-10" db="EMBL/GenBank/DDBJ databases">
        <title>Genome sequence of Phaeocystidibacter marisrubri JCM30614 (type strain).</title>
        <authorList>
            <person name="Bowman J.P."/>
        </authorList>
    </citation>
    <scope>NUCLEOTIDE SEQUENCE [LARGE SCALE GENOMIC DNA]</scope>
    <source>
        <strain evidence="2 3">JCM 30614</strain>
    </source>
</reference>
<keyword evidence="1" id="KW-0472">Membrane</keyword>
<feature type="transmembrane region" description="Helical" evidence="1">
    <location>
        <begin position="51"/>
        <end position="71"/>
    </location>
</feature>
<keyword evidence="1" id="KW-1133">Transmembrane helix</keyword>
<evidence type="ECO:0000313" key="3">
    <source>
        <dbReference type="Proteomes" id="UP000484164"/>
    </source>
</evidence>
<keyword evidence="3" id="KW-1185">Reference proteome</keyword>
<name>A0A6L3ZD61_9FLAO</name>
<dbReference type="OrthoDB" id="9834005at2"/>
<dbReference type="EMBL" id="WBVQ01000003">
    <property type="protein sequence ID" value="KAB2815158.1"/>
    <property type="molecule type" value="Genomic_DNA"/>
</dbReference>
<keyword evidence="1" id="KW-0812">Transmembrane</keyword>
<evidence type="ECO:0000313" key="2">
    <source>
        <dbReference type="EMBL" id="KAB2815158.1"/>
    </source>
</evidence>
<feature type="transmembrane region" description="Helical" evidence="1">
    <location>
        <begin position="132"/>
        <end position="158"/>
    </location>
</feature>
<organism evidence="2 3">
    <name type="scientific">Phaeocystidibacter marisrubri</name>
    <dbReference type="NCBI Taxonomy" id="1577780"/>
    <lineage>
        <taxon>Bacteria</taxon>
        <taxon>Pseudomonadati</taxon>
        <taxon>Bacteroidota</taxon>
        <taxon>Flavobacteriia</taxon>
        <taxon>Flavobacteriales</taxon>
        <taxon>Phaeocystidibacteraceae</taxon>
        <taxon>Phaeocystidibacter</taxon>
    </lineage>
</organism>
<feature type="transmembrane region" description="Helical" evidence="1">
    <location>
        <begin position="165"/>
        <end position="187"/>
    </location>
</feature>
<feature type="transmembrane region" description="Helical" evidence="1">
    <location>
        <begin position="12"/>
        <end position="31"/>
    </location>
</feature>
<comment type="caution">
    <text evidence="2">The sequence shown here is derived from an EMBL/GenBank/DDBJ whole genome shotgun (WGS) entry which is preliminary data.</text>
</comment>
<dbReference type="Pfam" id="PF19992">
    <property type="entry name" value="DUF6427"/>
    <property type="match status" value="1"/>
</dbReference>
<evidence type="ECO:0000256" key="1">
    <source>
        <dbReference type="SAM" id="Phobius"/>
    </source>
</evidence>
<protein>
    <submittedName>
        <fullName evidence="2">Uncharacterized protein</fullName>
    </submittedName>
</protein>
<proteinExistence type="predicted"/>
<feature type="transmembrane region" description="Helical" evidence="1">
    <location>
        <begin position="266"/>
        <end position="284"/>
    </location>
</feature>
<feature type="transmembrane region" description="Helical" evidence="1">
    <location>
        <begin position="210"/>
        <end position="231"/>
    </location>
</feature>
<gene>
    <name evidence="2" type="ORF">F8C82_13755</name>
</gene>
<dbReference type="InterPro" id="IPR045625">
    <property type="entry name" value="DUF6427"/>
</dbReference>
<dbReference type="RefSeq" id="WP_151694194.1">
    <property type="nucleotide sequence ID" value="NZ_BMGX01000001.1"/>
</dbReference>
<feature type="transmembrane region" description="Helical" evidence="1">
    <location>
        <begin position="291"/>
        <end position="309"/>
    </location>
</feature>
<feature type="transmembrane region" description="Helical" evidence="1">
    <location>
        <begin position="83"/>
        <end position="112"/>
    </location>
</feature>
<feature type="transmembrane region" description="Helical" evidence="1">
    <location>
        <begin position="243"/>
        <end position="260"/>
    </location>
</feature>
<accession>A0A6L3ZD61</accession>